<feature type="compositionally biased region" description="Basic and acidic residues" evidence="1">
    <location>
        <begin position="181"/>
        <end position="248"/>
    </location>
</feature>
<evidence type="ECO:0000313" key="4">
    <source>
        <dbReference type="Proteomes" id="UP000544331"/>
    </source>
</evidence>
<dbReference type="OrthoDB" id="5048846at2759"/>
<keyword evidence="4" id="KW-1185">Reference proteome</keyword>
<feature type="region of interest" description="Disordered" evidence="1">
    <location>
        <begin position="78"/>
        <end position="116"/>
    </location>
</feature>
<dbReference type="Proteomes" id="UP000544331">
    <property type="component" value="Unassembled WGS sequence"/>
</dbReference>
<feature type="compositionally biased region" description="Basic and acidic residues" evidence="1">
    <location>
        <begin position="450"/>
        <end position="461"/>
    </location>
</feature>
<feature type="compositionally biased region" description="Low complexity" evidence="1">
    <location>
        <begin position="467"/>
        <end position="477"/>
    </location>
</feature>
<protein>
    <submittedName>
        <fullName evidence="3">Uncharacterized protein</fullName>
    </submittedName>
</protein>
<dbReference type="AlphaFoldDB" id="A0A8H5Z791"/>
<sequence>MAPPCLSRLLLIVLAGASHVLAHPMNKDKPSESGSVVVQKSPSLEWKPQEEIHKHNHVHHGSQESTVIFQKITVKLDDNDGSKHKSDANGDEESTKTKYPSEASLQNDENIDTTHDYKDLKRRGLTLRSTDEKTRKKKEFVERWKKLTPYQKAILRFIIIRKYLRMWMFRETTRKKVTGYQHERKPWPTKKDFSDNKDGSKHKFDVNGDKESTKTKHPNEASSKNDKNMDTTHNHKDSERREEASKLTEEEEEEMAALAKKYKKLNKEEKKRLEDLFKKSELTKPENKDKFKKPNEYNRWVLTGYKRDEARHHKSELAPTEEKGVEKKAKIEPRCIPWWVYLIIEMERKKKAKKKAKTQKLENGFGSRLGPRPYPLWWNKLQKDSVNSKLKTKKENLGKLSNKPLGTKLESRSHDQTGKAFDKKPIEEKETQENKGSGIDSNKTDSSASQEKKDKGNKQKSDVQPNTASVAASSTSS</sequence>
<keyword evidence="2" id="KW-0732">Signal</keyword>
<feature type="compositionally biased region" description="Basic and acidic residues" evidence="1">
    <location>
        <begin position="409"/>
        <end position="433"/>
    </location>
</feature>
<evidence type="ECO:0000256" key="1">
    <source>
        <dbReference type="SAM" id="MobiDB-lite"/>
    </source>
</evidence>
<evidence type="ECO:0000313" key="3">
    <source>
        <dbReference type="EMBL" id="KAF5724172.1"/>
    </source>
</evidence>
<gene>
    <name evidence="3" type="ORF">FMUND_1074</name>
</gene>
<feature type="region of interest" description="Disordered" evidence="1">
    <location>
        <begin position="352"/>
        <end position="477"/>
    </location>
</feature>
<feature type="compositionally biased region" description="Basic and acidic residues" evidence="1">
    <location>
        <begin position="78"/>
        <end position="96"/>
    </location>
</feature>
<reference evidence="3 4" key="1">
    <citation type="submission" date="2020-05" db="EMBL/GenBank/DDBJ databases">
        <title>Identification and distribution of gene clusters putatively required for synthesis of sphingolipid metabolism inhibitors in phylogenetically diverse species of the filamentous fungus Fusarium.</title>
        <authorList>
            <person name="Kim H.-S."/>
            <person name="Busman M."/>
            <person name="Brown D.W."/>
            <person name="Divon H."/>
            <person name="Uhlig S."/>
            <person name="Proctor R.H."/>
        </authorList>
    </citation>
    <scope>NUCLEOTIDE SEQUENCE [LARGE SCALE GENOMIC DNA]</scope>
    <source>
        <strain evidence="3 4">NRRL 66235</strain>
    </source>
</reference>
<feature type="region of interest" description="Disordered" evidence="1">
    <location>
        <begin position="177"/>
        <end position="253"/>
    </location>
</feature>
<proteinExistence type="predicted"/>
<feature type="compositionally biased region" description="Polar residues" evidence="1">
    <location>
        <begin position="439"/>
        <end position="449"/>
    </location>
</feature>
<organism evidence="3 4">
    <name type="scientific">Fusarium mundagurra</name>
    <dbReference type="NCBI Taxonomy" id="1567541"/>
    <lineage>
        <taxon>Eukaryota</taxon>
        <taxon>Fungi</taxon>
        <taxon>Dikarya</taxon>
        <taxon>Ascomycota</taxon>
        <taxon>Pezizomycotina</taxon>
        <taxon>Sordariomycetes</taxon>
        <taxon>Hypocreomycetidae</taxon>
        <taxon>Hypocreales</taxon>
        <taxon>Nectriaceae</taxon>
        <taxon>Fusarium</taxon>
        <taxon>Fusarium fujikuroi species complex</taxon>
    </lineage>
</organism>
<dbReference type="EMBL" id="JAAOAN010000044">
    <property type="protein sequence ID" value="KAF5724172.1"/>
    <property type="molecule type" value="Genomic_DNA"/>
</dbReference>
<feature type="chain" id="PRO_5034723934" evidence="2">
    <location>
        <begin position="23"/>
        <end position="477"/>
    </location>
</feature>
<accession>A0A8H5Z791</accession>
<evidence type="ECO:0000256" key="2">
    <source>
        <dbReference type="SAM" id="SignalP"/>
    </source>
</evidence>
<name>A0A8H5Z791_9HYPO</name>
<feature type="signal peptide" evidence="2">
    <location>
        <begin position="1"/>
        <end position="22"/>
    </location>
</feature>
<comment type="caution">
    <text evidence="3">The sequence shown here is derived from an EMBL/GenBank/DDBJ whole genome shotgun (WGS) entry which is preliminary data.</text>
</comment>